<accession>A0AA37CXZ9</accession>
<dbReference type="RefSeq" id="WP_180911652.1">
    <property type="nucleotide sequence ID" value="NZ_BPNN01000040.1"/>
</dbReference>
<evidence type="ECO:0000313" key="1">
    <source>
        <dbReference type="EMBL" id="GJA64110.1"/>
    </source>
</evidence>
<reference evidence="1" key="1">
    <citation type="submission" date="2021-07" db="EMBL/GenBank/DDBJ databases">
        <title>Draft genome sequence of carbapenem-resistant Aeromonas spp. in Japan.</title>
        <authorList>
            <person name="Maehana S."/>
            <person name="Suzuki M."/>
            <person name="Kitasato H."/>
        </authorList>
    </citation>
    <scope>NUCLEOTIDE SEQUENCE</scope>
    <source>
        <strain evidence="1">KAM351</strain>
    </source>
</reference>
<sequence>MAEVIDWPVDLIPGEMSLGLESMTRSFESPWTGSVQTVETPGSKVVMQVSFKGLPVDKARRLEALVFSLDGQAGRVRLWDFGARLVGSPQPVRGVPVVTEALAMRKMFTSRGWTPGTKVLQVGDWIQIGDELKRVLADVTSDLSGGALIRVAPMLRGDYPSGTPLSVSRPSGVFMLRDDKAVTFQRSPGVFTDVSLSFVESFYP</sequence>
<comment type="caution">
    <text evidence="1">The sequence shown here is derived from an EMBL/GenBank/DDBJ whole genome shotgun (WGS) entry which is preliminary data.</text>
</comment>
<protein>
    <submittedName>
        <fullName evidence="1">Uncharacterized protein</fullName>
    </submittedName>
</protein>
<dbReference type="EMBL" id="BPNN01000040">
    <property type="protein sequence ID" value="GJA64110.1"/>
    <property type="molecule type" value="Genomic_DNA"/>
</dbReference>
<proteinExistence type="predicted"/>
<organism evidence="1 2">
    <name type="scientific">Aeromonas caviae</name>
    <name type="common">Aeromonas punctata</name>
    <dbReference type="NCBI Taxonomy" id="648"/>
    <lineage>
        <taxon>Bacteria</taxon>
        <taxon>Pseudomonadati</taxon>
        <taxon>Pseudomonadota</taxon>
        <taxon>Gammaproteobacteria</taxon>
        <taxon>Aeromonadales</taxon>
        <taxon>Aeromonadaceae</taxon>
        <taxon>Aeromonas</taxon>
    </lineage>
</organism>
<name>A0AA37CXZ9_AERCA</name>
<dbReference type="Proteomes" id="UP000886934">
    <property type="component" value="Unassembled WGS sequence"/>
</dbReference>
<evidence type="ECO:0000313" key="2">
    <source>
        <dbReference type="Proteomes" id="UP000886934"/>
    </source>
</evidence>
<dbReference type="AlphaFoldDB" id="A0AA37CXZ9"/>
<gene>
    <name evidence="1" type="ORF">KAM351_27210</name>
</gene>